<dbReference type="HOGENOM" id="CLU_351208_0_0_5"/>
<reference evidence="2 3" key="1">
    <citation type="journal article" date="2011" name="Stand. Genomic Sci.">
        <title>Complete genome sequence of Parvibaculum lavamentivorans type strain (DS-1(T)).</title>
        <authorList>
            <person name="Schleheck D."/>
            <person name="Weiss M."/>
            <person name="Pitluck S."/>
            <person name="Bruce D."/>
            <person name="Land M.L."/>
            <person name="Han S."/>
            <person name="Saunders E."/>
            <person name="Tapia R."/>
            <person name="Detter C."/>
            <person name="Brettin T."/>
            <person name="Han J."/>
            <person name="Woyke T."/>
            <person name="Goodwin L."/>
            <person name="Pennacchio L."/>
            <person name="Nolan M."/>
            <person name="Cook A.M."/>
            <person name="Kjelleberg S."/>
            <person name="Thomas T."/>
        </authorList>
    </citation>
    <scope>NUCLEOTIDE SEQUENCE [LARGE SCALE GENOMIC DNA]</scope>
    <source>
        <strain evidence="3">DS-1 / DSM 13023 / NCIMB 13966</strain>
    </source>
</reference>
<keyword evidence="1" id="KW-0472">Membrane</keyword>
<protein>
    <submittedName>
        <fullName evidence="2">Uncharacterized protein</fullName>
    </submittedName>
</protein>
<gene>
    <name evidence="2" type="ordered locus">Plav_3315</name>
</gene>
<feature type="transmembrane region" description="Helical" evidence="1">
    <location>
        <begin position="95"/>
        <end position="115"/>
    </location>
</feature>
<dbReference type="InterPro" id="IPR007263">
    <property type="entry name" value="DCC1-like"/>
</dbReference>
<evidence type="ECO:0000313" key="3">
    <source>
        <dbReference type="Proteomes" id="UP000006377"/>
    </source>
</evidence>
<keyword evidence="1" id="KW-1133">Transmembrane helix</keyword>
<feature type="transmembrane region" description="Helical" evidence="1">
    <location>
        <begin position="153"/>
        <end position="172"/>
    </location>
</feature>
<keyword evidence="1" id="KW-0812">Transmembrane</keyword>
<dbReference type="KEGG" id="pla:Plav_3315"/>
<proteinExistence type="predicted"/>
<dbReference type="GO" id="GO:0015035">
    <property type="term" value="F:protein-disulfide reductase activity"/>
    <property type="evidence" value="ECO:0007669"/>
    <property type="project" value="InterPro"/>
</dbReference>
<feature type="transmembrane region" description="Helical" evidence="1">
    <location>
        <begin position="245"/>
        <end position="262"/>
    </location>
</feature>
<dbReference type="AlphaFoldDB" id="A7HYD6"/>
<dbReference type="EMBL" id="CP000774">
    <property type="protein sequence ID" value="ABS64919.1"/>
    <property type="molecule type" value="Genomic_DNA"/>
</dbReference>
<feature type="transmembrane region" description="Helical" evidence="1">
    <location>
        <begin position="31"/>
        <end position="50"/>
    </location>
</feature>
<dbReference type="eggNOG" id="COG3011">
    <property type="taxonomic scope" value="Bacteria"/>
</dbReference>
<feature type="transmembrane region" description="Helical" evidence="1">
    <location>
        <begin position="213"/>
        <end position="233"/>
    </location>
</feature>
<sequence length="801" mass="89058">MATLAGWVRKRHALPEHEIDHDLRKLDIARIAIGAFATGRYGLILSLALSNGSYDIVLVAGVATGLSLLVMLGVATPVALLLLMSSANILIDNALGASTLGTMVLSIALLLFLLAPAGRTLSIDSLLHKGNGTFAWGVDAMYRFFGSVSADRILIAKLAALLAYYCLCLYSISWHIHDEAWTSGLVINWVLLSPASNPHFVDLAWDAYQAAPWFFVNFCRLAIVGMAFWYVLLLPGLFLGAIVRYFIILWGIAFFLISTFVLPLSYLGWYELIFWFAVFATGPVFGSNETKKLSVLFDDRCNLCDRTVKTLSWFDIFGRLVFMPIHRNMVTAEKFGVSLEEGLTDLVGIEEATGKRYDGYRLYETVAARVFLLWPAWPVLWLGRKLWIGPAVYRFIADRRTRLFGVCEFSTIPDKFSRFGHSKNIDPQSGAPAYSAAIHAVLVTLVVLSTAFLLRLPTFTTAADEIAPGRWAASAFGAAPLGFGIGKINVFNESDLALFTLRFSATMQPSLDMPEGNVLTKPLSSPHLFNMSDRQRYFIIKHARRMSRMNLGCDMDFWRDVSPMYVESLLTAVQVVPYADLVVTIGKVSWPSAKDLESYTALSPDVYDLCHGRIDIETGNLISLEFDQNGVDRALRRMELPEFLKSDSVLVALNYPCLADAGWLNTLIDTDGELLRQSEFVASSRELLVSRYGEFQINCLFRTIAIMQAQPDLDLYIQRNASPSLCQAGVALVEALAEAATPDKNLYESVGALRTSALEAQERGETNLCIRSAASARQLYFEHILKPESYNVWQQRTANSR</sequence>
<dbReference type="Pfam" id="PF04134">
    <property type="entry name" value="DCC1-like"/>
    <property type="match status" value="1"/>
</dbReference>
<feature type="transmembrane region" description="Helical" evidence="1">
    <location>
        <begin position="56"/>
        <end position="83"/>
    </location>
</feature>
<accession>A7HYD6</accession>
<dbReference type="STRING" id="402881.Plav_3315"/>
<organism evidence="2 3">
    <name type="scientific">Parvibaculum lavamentivorans (strain DS-1 / DSM 13023 / NCIMB 13966)</name>
    <dbReference type="NCBI Taxonomy" id="402881"/>
    <lineage>
        <taxon>Bacteria</taxon>
        <taxon>Pseudomonadati</taxon>
        <taxon>Pseudomonadota</taxon>
        <taxon>Alphaproteobacteria</taxon>
        <taxon>Hyphomicrobiales</taxon>
        <taxon>Parvibaculaceae</taxon>
        <taxon>Parvibaculum</taxon>
    </lineage>
</organism>
<evidence type="ECO:0000256" key="1">
    <source>
        <dbReference type="SAM" id="Phobius"/>
    </source>
</evidence>
<evidence type="ECO:0000313" key="2">
    <source>
        <dbReference type="EMBL" id="ABS64919.1"/>
    </source>
</evidence>
<dbReference type="Proteomes" id="UP000006377">
    <property type="component" value="Chromosome"/>
</dbReference>
<dbReference type="RefSeq" id="WP_012112250.1">
    <property type="nucleotide sequence ID" value="NC_009719.1"/>
</dbReference>
<name>A7HYD6_PARL1</name>
<keyword evidence="3" id="KW-1185">Reference proteome</keyword>